<dbReference type="InterPro" id="IPR045861">
    <property type="entry name" value="CorA_cytoplasmic_dom"/>
</dbReference>
<name>A0ABS1UXY4_9PROT</name>
<keyword evidence="8" id="KW-1185">Reference proteome</keyword>
<dbReference type="InterPro" id="IPR002523">
    <property type="entry name" value="MgTranspt_CorA/ZnTranspt_ZntB"/>
</dbReference>
<evidence type="ECO:0000256" key="2">
    <source>
        <dbReference type="ARBA" id="ARBA00009765"/>
    </source>
</evidence>
<protein>
    <submittedName>
        <fullName evidence="7">Magnesium transporter CorA family protein</fullName>
    </submittedName>
</protein>
<dbReference type="SUPFAM" id="SSF144083">
    <property type="entry name" value="Magnesium transport protein CorA, transmembrane region"/>
    <property type="match status" value="1"/>
</dbReference>
<sequence>MRPGAEDDGRALPLGAHGRTDGGYPLRLRGRTALLTIHPAQPAEAVWLDLLDGTPEEKALVAHATGFRVPDRAQLEEIESSSRLGTEGEVLYLSLPVIARGGGLTPIGLVLSPQHLLTVRFAAVGAVEAFAAQPGPTGSFAAFVGLLEVVVDRIADALERLRAELDSLSHAAFQADQPAAGRPAEMDRRLRHALREIGRTGDQVSALRDTLLGVERILPFAAEQAKHWIPPEYDHRVRTLRQDIASLNDYDARLSDKVQFLLDATLGFISIEQNNTIKILTVVSVVGIPPTLVASIYGMNFKYMPELDWLWGYPWGLALILLSAILPLVVFRIKGWL</sequence>
<keyword evidence="5 6" id="KW-0472">Membrane</keyword>
<comment type="caution">
    <text evidence="7">The sequence shown here is derived from an EMBL/GenBank/DDBJ whole genome shotgun (WGS) entry which is preliminary data.</text>
</comment>
<dbReference type="InterPro" id="IPR050829">
    <property type="entry name" value="CorA_MIT"/>
</dbReference>
<dbReference type="PANTHER" id="PTHR47685">
    <property type="entry name" value="MAGNESIUM TRANSPORT PROTEIN CORA"/>
    <property type="match status" value="1"/>
</dbReference>
<proteinExistence type="inferred from homology"/>
<evidence type="ECO:0000256" key="1">
    <source>
        <dbReference type="ARBA" id="ARBA00004141"/>
    </source>
</evidence>
<dbReference type="CDD" id="cd12837">
    <property type="entry name" value="EcCorA-like_u1"/>
    <property type="match status" value="1"/>
</dbReference>
<organism evidence="7 8">
    <name type="scientific">Belnapia mucosa</name>
    <dbReference type="NCBI Taxonomy" id="2804532"/>
    <lineage>
        <taxon>Bacteria</taxon>
        <taxon>Pseudomonadati</taxon>
        <taxon>Pseudomonadota</taxon>
        <taxon>Alphaproteobacteria</taxon>
        <taxon>Acetobacterales</taxon>
        <taxon>Roseomonadaceae</taxon>
        <taxon>Belnapia</taxon>
    </lineage>
</organism>
<dbReference type="Proteomes" id="UP000606490">
    <property type="component" value="Unassembled WGS sequence"/>
</dbReference>
<evidence type="ECO:0000256" key="3">
    <source>
        <dbReference type="ARBA" id="ARBA00022692"/>
    </source>
</evidence>
<feature type="transmembrane region" description="Helical" evidence="6">
    <location>
        <begin position="279"/>
        <end position="299"/>
    </location>
</feature>
<dbReference type="EMBL" id="JAEUXJ010000001">
    <property type="protein sequence ID" value="MBL6454167.1"/>
    <property type="molecule type" value="Genomic_DNA"/>
</dbReference>
<feature type="transmembrane region" description="Helical" evidence="6">
    <location>
        <begin position="311"/>
        <end position="331"/>
    </location>
</feature>
<dbReference type="Pfam" id="PF01544">
    <property type="entry name" value="CorA"/>
    <property type="match status" value="1"/>
</dbReference>
<dbReference type="PANTHER" id="PTHR47685:SF1">
    <property type="entry name" value="MAGNESIUM TRANSPORT PROTEIN CORA"/>
    <property type="match status" value="1"/>
</dbReference>
<accession>A0ABS1UXY4</accession>
<evidence type="ECO:0000313" key="8">
    <source>
        <dbReference type="Proteomes" id="UP000606490"/>
    </source>
</evidence>
<dbReference type="Gene3D" id="1.20.58.340">
    <property type="entry name" value="Magnesium transport protein CorA, transmembrane region"/>
    <property type="match status" value="2"/>
</dbReference>
<gene>
    <name evidence="7" type="ORF">JMJ55_02455</name>
</gene>
<comment type="similarity">
    <text evidence="2">Belongs to the CorA metal ion transporter (MIT) (TC 1.A.35) family.</text>
</comment>
<comment type="subcellular location">
    <subcellularLocation>
        <location evidence="1">Membrane</location>
        <topology evidence="1">Multi-pass membrane protein</topology>
    </subcellularLocation>
</comment>
<reference evidence="7 8" key="1">
    <citation type="submission" date="2021-01" db="EMBL/GenBank/DDBJ databases">
        <title>Belnapia mucosa sp. nov. and Belnapia arida sp. nov., isolated from the Tabernas Desert (Almeria, Spain).</title>
        <authorList>
            <person name="Molina-Menor E."/>
            <person name="Vidal-Verdu A."/>
            <person name="Calonge A."/>
            <person name="Satari L."/>
            <person name="Pereto Magraner J."/>
            <person name="Porcar Miralles M."/>
        </authorList>
    </citation>
    <scope>NUCLEOTIDE SEQUENCE [LARGE SCALE GENOMIC DNA]</scope>
    <source>
        <strain evidence="7 8">T6</strain>
    </source>
</reference>
<evidence type="ECO:0000313" key="7">
    <source>
        <dbReference type="EMBL" id="MBL6454167.1"/>
    </source>
</evidence>
<evidence type="ECO:0000256" key="6">
    <source>
        <dbReference type="SAM" id="Phobius"/>
    </source>
</evidence>
<evidence type="ECO:0000256" key="5">
    <source>
        <dbReference type="ARBA" id="ARBA00023136"/>
    </source>
</evidence>
<keyword evidence="4 6" id="KW-1133">Transmembrane helix</keyword>
<dbReference type="InterPro" id="IPR045863">
    <property type="entry name" value="CorA_TM1_TM2"/>
</dbReference>
<dbReference type="SUPFAM" id="SSF143865">
    <property type="entry name" value="CorA soluble domain-like"/>
    <property type="match status" value="1"/>
</dbReference>
<keyword evidence="3 6" id="KW-0812">Transmembrane</keyword>
<evidence type="ECO:0000256" key="4">
    <source>
        <dbReference type="ARBA" id="ARBA00022989"/>
    </source>
</evidence>